<accession>A0A919DJN5</accession>
<dbReference type="Pfam" id="PF00582">
    <property type="entry name" value="Usp"/>
    <property type="match status" value="1"/>
</dbReference>
<gene>
    <name evidence="3" type="ORF">GCM10017771_70920</name>
</gene>
<dbReference type="Gene3D" id="3.40.50.620">
    <property type="entry name" value="HUPs"/>
    <property type="match status" value="1"/>
</dbReference>
<evidence type="ECO:0000313" key="3">
    <source>
        <dbReference type="EMBL" id="GHE49459.1"/>
    </source>
</evidence>
<name>A0A919DJN5_9ACTN</name>
<reference evidence="3" key="1">
    <citation type="journal article" date="2014" name="Int. J. Syst. Evol. Microbiol.">
        <title>Complete genome sequence of Corynebacterium casei LMG S-19264T (=DSM 44701T), isolated from a smear-ripened cheese.</title>
        <authorList>
            <consortium name="US DOE Joint Genome Institute (JGI-PGF)"/>
            <person name="Walter F."/>
            <person name="Albersmeier A."/>
            <person name="Kalinowski J."/>
            <person name="Ruckert C."/>
        </authorList>
    </citation>
    <scope>NUCLEOTIDE SEQUENCE</scope>
    <source>
        <strain evidence="3">CGMCC 4.7403</strain>
    </source>
</reference>
<organism evidence="3 4">
    <name type="scientific">Streptomyces capitiformicae</name>
    <dbReference type="NCBI Taxonomy" id="2014920"/>
    <lineage>
        <taxon>Bacteria</taxon>
        <taxon>Bacillati</taxon>
        <taxon>Actinomycetota</taxon>
        <taxon>Actinomycetes</taxon>
        <taxon>Kitasatosporales</taxon>
        <taxon>Streptomycetaceae</taxon>
        <taxon>Streptomyces</taxon>
    </lineage>
</organism>
<dbReference type="Proteomes" id="UP000603227">
    <property type="component" value="Unassembled WGS sequence"/>
</dbReference>
<feature type="domain" description="UspA" evidence="2">
    <location>
        <begin position="3"/>
        <end position="116"/>
    </location>
</feature>
<dbReference type="PRINTS" id="PR01438">
    <property type="entry name" value="UNVRSLSTRESS"/>
</dbReference>
<dbReference type="SUPFAM" id="SSF52402">
    <property type="entry name" value="Adenine nucleotide alpha hydrolases-like"/>
    <property type="match status" value="1"/>
</dbReference>
<dbReference type="InterPro" id="IPR014729">
    <property type="entry name" value="Rossmann-like_a/b/a_fold"/>
</dbReference>
<evidence type="ECO:0000313" key="4">
    <source>
        <dbReference type="Proteomes" id="UP000603227"/>
    </source>
</evidence>
<dbReference type="InterPro" id="IPR006016">
    <property type="entry name" value="UspA"/>
</dbReference>
<dbReference type="PANTHER" id="PTHR46553">
    <property type="entry name" value="ADENINE NUCLEOTIDE ALPHA HYDROLASES-LIKE SUPERFAMILY PROTEIN"/>
    <property type="match status" value="1"/>
</dbReference>
<comment type="caution">
    <text evidence="3">The sequence shown here is derived from an EMBL/GenBank/DDBJ whole genome shotgun (WGS) entry which is preliminary data.</text>
</comment>
<proteinExistence type="inferred from homology"/>
<protein>
    <recommendedName>
        <fullName evidence="2">UspA domain-containing protein</fullName>
    </recommendedName>
</protein>
<evidence type="ECO:0000256" key="1">
    <source>
        <dbReference type="ARBA" id="ARBA00008791"/>
    </source>
</evidence>
<sequence length="252" mass="26210">MAVGIDGSEASLEAVDWAADEAVRHDVPLHHLHAAARDDERADVISGASKRAGAGDPSVRLSSEVLYEDAAAALVDKGRNAFTLVLGSRGLGALAGMLLGSVSLAVAARADCPVVVSAWWDGAPRQSVRGHRRRRRGRGGQRYGRAVRVPRGPCAALPAGGGACLERPGRDPTPPGVSGYALQALQRPPAQVLAEALHDAAERYQEVPVSSEVVEGRRGGHFWPVLICSLSAPAGGMGTSVCRIRCKTPAVA</sequence>
<reference evidence="3" key="2">
    <citation type="submission" date="2020-09" db="EMBL/GenBank/DDBJ databases">
        <authorList>
            <person name="Sun Q."/>
            <person name="Zhou Y."/>
        </authorList>
    </citation>
    <scope>NUCLEOTIDE SEQUENCE</scope>
    <source>
        <strain evidence="3">CGMCC 4.7403</strain>
    </source>
</reference>
<dbReference type="PANTHER" id="PTHR46553:SF3">
    <property type="entry name" value="ADENINE NUCLEOTIDE ALPHA HYDROLASES-LIKE SUPERFAMILY PROTEIN"/>
    <property type="match status" value="1"/>
</dbReference>
<evidence type="ECO:0000259" key="2">
    <source>
        <dbReference type="Pfam" id="PF00582"/>
    </source>
</evidence>
<comment type="similarity">
    <text evidence="1">Belongs to the universal stress protein A family.</text>
</comment>
<dbReference type="EMBL" id="BNAT01000033">
    <property type="protein sequence ID" value="GHE49459.1"/>
    <property type="molecule type" value="Genomic_DNA"/>
</dbReference>
<dbReference type="AlphaFoldDB" id="A0A919DJN5"/>
<dbReference type="InterPro" id="IPR006015">
    <property type="entry name" value="Universal_stress_UspA"/>
</dbReference>
<keyword evidence="4" id="KW-1185">Reference proteome</keyword>